<dbReference type="EMBL" id="JAWLNX010000017">
    <property type="protein sequence ID" value="MEB3370261.1"/>
    <property type="molecule type" value="Genomic_DNA"/>
</dbReference>
<keyword evidence="3" id="KW-0413">Isomerase</keyword>
<keyword evidence="4" id="KW-1185">Reference proteome</keyword>
<gene>
    <name evidence="3" type="ORF">R4I43_22925</name>
</gene>
<dbReference type="NCBIfam" id="TIGR03083">
    <property type="entry name" value="maleylpyruvate isomerase family mycothiol-dependent enzyme"/>
    <property type="match status" value="1"/>
</dbReference>
<feature type="domain" description="MDMPI C-terminal" evidence="1">
    <location>
        <begin position="132"/>
        <end position="211"/>
    </location>
</feature>
<reference evidence="3 4" key="1">
    <citation type="submission" date="2023-10" db="EMBL/GenBank/DDBJ databases">
        <title>Saccharopolyspora sp. nov., isolated from mangrove soil.</title>
        <authorList>
            <person name="Lu Y."/>
            <person name="Liu W."/>
        </authorList>
    </citation>
    <scope>NUCLEOTIDE SEQUENCE [LARGE SCALE GENOMIC DNA]</scope>
    <source>
        <strain evidence="3 4">S2-29</strain>
    </source>
</reference>
<sequence>MDFLGELTQQLDAFRDLLRGDLSAPVEHCPGWTLRDLADHLGNGNLWVATAVRDGHGDHEHVRAPDAALVAWFEDSCKTMLAELSAAPETSAWTFAPPNTVGFWRRRRCHETVIHRWDAENALGGTTPIDAELASDGISEVFDTMAPRQVHLDRAPAPRRAIRISATDAATTWTYGPGAPEAEIAAPAQALYLLLWNRLPLDAPEITCNGDIDVARGCLSGPLVP</sequence>
<dbReference type="Pfam" id="PF11716">
    <property type="entry name" value="MDMPI_N"/>
    <property type="match status" value="1"/>
</dbReference>
<evidence type="ECO:0000313" key="3">
    <source>
        <dbReference type="EMBL" id="MEB3370261.1"/>
    </source>
</evidence>
<dbReference type="InterPro" id="IPR017517">
    <property type="entry name" value="Maleyloyr_isom"/>
</dbReference>
<dbReference type="GO" id="GO:0016853">
    <property type="term" value="F:isomerase activity"/>
    <property type="evidence" value="ECO:0007669"/>
    <property type="project" value="UniProtKB-KW"/>
</dbReference>
<dbReference type="RefSeq" id="WP_324267740.1">
    <property type="nucleotide sequence ID" value="NZ_JAWLNX010000017.1"/>
</dbReference>
<dbReference type="SUPFAM" id="SSF109854">
    <property type="entry name" value="DinB/YfiT-like putative metalloenzymes"/>
    <property type="match status" value="1"/>
</dbReference>
<comment type="caution">
    <text evidence="3">The sequence shown here is derived from an EMBL/GenBank/DDBJ whole genome shotgun (WGS) entry which is preliminary data.</text>
</comment>
<organism evidence="3 4">
    <name type="scientific">Saccharopolyspora mangrovi</name>
    <dbReference type="NCBI Taxonomy" id="3082379"/>
    <lineage>
        <taxon>Bacteria</taxon>
        <taxon>Bacillati</taxon>
        <taxon>Actinomycetota</taxon>
        <taxon>Actinomycetes</taxon>
        <taxon>Pseudonocardiales</taxon>
        <taxon>Pseudonocardiaceae</taxon>
        <taxon>Saccharopolyspora</taxon>
    </lineage>
</organism>
<evidence type="ECO:0000313" key="4">
    <source>
        <dbReference type="Proteomes" id="UP001327093"/>
    </source>
</evidence>
<accession>A0ABU6AFQ1</accession>
<dbReference type="PANTHER" id="PTHR40758:SF1">
    <property type="entry name" value="CONSERVED PROTEIN"/>
    <property type="match status" value="1"/>
</dbReference>
<evidence type="ECO:0000259" key="2">
    <source>
        <dbReference type="Pfam" id="PF11716"/>
    </source>
</evidence>
<dbReference type="InterPro" id="IPR010872">
    <property type="entry name" value="MDMPI_C-term_domain"/>
</dbReference>
<name>A0ABU6AFQ1_9PSEU</name>
<dbReference type="InterPro" id="IPR024344">
    <property type="entry name" value="MDMPI_metal-binding"/>
</dbReference>
<protein>
    <submittedName>
        <fullName evidence="3">Maleylpyruvate isomerase family mycothiol-dependent enzyme</fullName>
    </submittedName>
</protein>
<dbReference type="InterPro" id="IPR034660">
    <property type="entry name" value="DinB/YfiT-like"/>
</dbReference>
<feature type="domain" description="Mycothiol-dependent maleylpyruvate isomerase metal-binding" evidence="2">
    <location>
        <begin position="5"/>
        <end position="119"/>
    </location>
</feature>
<dbReference type="Pfam" id="PF07398">
    <property type="entry name" value="MDMPI_C"/>
    <property type="match status" value="1"/>
</dbReference>
<dbReference type="PANTHER" id="PTHR40758">
    <property type="entry name" value="CONSERVED PROTEIN"/>
    <property type="match status" value="1"/>
</dbReference>
<dbReference type="Proteomes" id="UP001327093">
    <property type="component" value="Unassembled WGS sequence"/>
</dbReference>
<evidence type="ECO:0000259" key="1">
    <source>
        <dbReference type="Pfam" id="PF07398"/>
    </source>
</evidence>
<proteinExistence type="predicted"/>